<keyword evidence="2" id="KW-1185">Reference proteome</keyword>
<sequence>MKVTERRLSAATGLWGCCIAPTDCNLQFRGLRRLGQWIYGLTIRLIRLIIKWFVRHIPPAMNACVGLTLCTTWYF</sequence>
<protein>
    <submittedName>
        <fullName evidence="1">Uncharacterized protein</fullName>
    </submittedName>
</protein>
<dbReference type="AlphaFoldDB" id="A0A1M5D0B2"/>
<dbReference type="Proteomes" id="UP000184144">
    <property type="component" value="Unassembled WGS sequence"/>
</dbReference>
<reference evidence="2" key="1">
    <citation type="submission" date="2016-11" db="EMBL/GenBank/DDBJ databases">
        <authorList>
            <person name="Varghese N."/>
            <person name="Submissions S."/>
        </authorList>
    </citation>
    <scope>NUCLEOTIDE SEQUENCE [LARGE SCALE GENOMIC DNA]</scope>
    <source>
        <strain evidence="2">DSM 100566</strain>
    </source>
</reference>
<evidence type="ECO:0000313" key="1">
    <source>
        <dbReference type="EMBL" id="SHF60421.1"/>
    </source>
</evidence>
<dbReference type="EMBL" id="FQUV01000008">
    <property type="protein sequence ID" value="SHF60421.1"/>
    <property type="molecule type" value="Genomic_DNA"/>
</dbReference>
<gene>
    <name evidence="1" type="ORF">SAMN05444273_10839</name>
</gene>
<accession>A0A1M5D0B2</accession>
<proteinExistence type="predicted"/>
<name>A0A1M5D0B2_9RHOB</name>
<organism evidence="1 2">
    <name type="scientific">Litoreibacter ascidiaceicola</name>
    <dbReference type="NCBI Taxonomy" id="1486859"/>
    <lineage>
        <taxon>Bacteria</taxon>
        <taxon>Pseudomonadati</taxon>
        <taxon>Pseudomonadota</taxon>
        <taxon>Alphaproteobacteria</taxon>
        <taxon>Rhodobacterales</taxon>
        <taxon>Roseobacteraceae</taxon>
        <taxon>Litoreibacter</taxon>
    </lineage>
</organism>
<evidence type="ECO:0000313" key="2">
    <source>
        <dbReference type="Proteomes" id="UP000184144"/>
    </source>
</evidence>